<proteinExistence type="predicted"/>
<dbReference type="EMBL" id="JAGYWB010000013">
    <property type="protein sequence ID" value="KAI0500252.1"/>
    <property type="molecule type" value="Genomic_DNA"/>
</dbReference>
<dbReference type="PANTHER" id="PTHR35985:SF1">
    <property type="entry name" value="OS07G0675200 PROTEIN"/>
    <property type="match status" value="1"/>
</dbReference>
<dbReference type="Proteomes" id="UP000829196">
    <property type="component" value="Unassembled WGS sequence"/>
</dbReference>
<keyword evidence="2" id="KW-1185">Reference proteome</keyword>
<dbReference type="PANTHER" id="PTHR35985">
    <property type="entry name" value="OS07G0675200 PROTEIN"/>
    <property type="match status" value="1"/>
</dbReference>
<name>A0A8T3AX18_DENNO</name>
<reference evidence="1" key="1">
    <citation type="journal article" date="2022" name="Front. Genet.">
        <title>Chromosome-Scale Assembly of the Dendrobium nobile Genome Provides Insights Into the Molecular Mechanism of the Biosynthesis of the Medicinal Active Ingredient of Dendrobium.</title>
        <authorList>
            <person name="Xu Q."/>
            <person name="Niu S.-C."/>
            <person name="Li K.-L."/>
            <person name="Zheng P.-J."/>
            <person name="Zhang X.-J."/>
            <person name="Jia Y."/>
            <person name="Liu Y."/>
            <person name="Niu Y.-X."/>
            <person name="Yu L.-H."/>
            <person name="Chen D.-F."/>
            <person name="Zhang G.-Q."/>
        </authorList>
    </citation>
    <scope>NUCLEOTIDE SEQUENCE</scope>
    <source>
        <tissue evidence="1">Leaf</tissue>
    </source>
</reference>
<evidence type="ECO:0000313" key="1">
    <source>
        <dbReference type="EMBL" id="KAI0500252.1"/>
    </source>
</evidence>
<gene>
    <name evidence="1" type="ORF">KFK09_018462</name>
</gene>
<dbReference type="AlphaFoldDB" id="A0A8T3AX18"/>
<comment type="caution">
    <text evidence="1">The sequence shown here is derived from an EMBL/GenBank/DDBJ whole genome shotgun (WGS) entry which is preliminary data.</text>
</comment>
<organism evidence="1 2">
    <name type="scientific">Dendrobium nobile</name>
    <name type="common">Orchid</name>
    <dbReference type="NCBI Taxonomy" id="94219"/>
    <lineage>
        <taxon>Eukaryota</taxon>
        <taxon>Viridiplantae</taxon>
        <taxon>Streptophyta</taxon>
        <taxon>Embryophyta</taxon>
        <taxon>Tracheophyta</taxon>
        <taxon>Spermatophyta</taxon>
        <taxon>Magnoliopsida</taxon>
        <taxon>Liliopsida</taxon>
        <taxon>Asparagales</taxon>
        <taxon>Orchidaceae</taxon>
        <taxon>Epidendroideae</taxon>
        <taxon>Malaxideae</taxon>
        <taxon>Dendrobiinae</taxon>
        <taxon>Dendrobium</taxon>
    </lineage>
</organism>
<evidence type="ECO:0000313" key="2">
    <source>
        <dbReference type="Proteomes" id="UP000829196"/>
    </source>
</evidence>
<sequence>MQFAAALRTLNKRVISRPAPAALFSSTRQQCTSEELYCLGWDGRPLRSSLGKGETEWRWPEEEEENRETEYRKYYEKHKPSPLSMVELVDTRKPITRAMDHVDDEKKMFLLVRETVDDALRRAEEMWWAAKVRGDPDSPQARALARMLRERCNGEEQKATIAQ</sequence>
<protein>
    <submittedName>
        <fullName evidence="1">Uncharacterized protein</fullName>
    </submittedName>
</protein>
<accession>A0A8T3AX18</accession>
<dbReference type="OrthoDB" id="779250at2759"/>